<evidence type="ECO:0000313" key="3">
    <source>
        <dbReference type="EMBL" id="NKE65615.1"/>
    </source>
</evidence>
<dbReference type="Gene3D" id="3.40.30.10">
    <property type="entry name" value="Glutaredoxin"/>
    <property type="match status" value="1"/>
</dbReference>
<protein>
    <submittedName>
        <fullName evidence="3">Glutathione S-transferase family protein</fullName>
    </submittedName>
</protein>
<dbReference type="RefSeq" id="WP_168106724.1">
    <property type="nucleotide sequence ID" value="NZ_VTOX01000002.1"/>
</dbReference>
<gene>
    <name evidence="3" type="ORF">RAMLITH_07245</name>
</gene>
<evidence type="ECO:0000259" key="1">
    <source>
        <dbReference type="PROSITE" id="PS50404"/>
    </source>
</evidence>
<dbReference type="InterPro" id="IPR004045">
    <property type="entry name" value="Glutathione_S-Trfase_N"/>
</dbReference>
<dbReference type="SUPFAM" id="SSF47616">
    <property type="entry name" value="GST C-terminal domain-like"/>
    <property type="match status" value="1"/>
</dbReference>
<dbReference type="Gene3D" id="1.20.1050.10">
    <property type="match status" value="1"/>
</dbReference>
<reference evidence="3 4" key="1">
    <citation type="journal article" date="2020" name="Nature">
        <title>Bacterial chemolithoautotrophy via manganese oxidation.</title>
        <authorList>
            <person name="Yu H."/>
            <person name="Leadbetter J.R."/>
        </authorList>
    </citation>
    <scope>NUCLEOTIDE SEQUENCE [LARGE SCALE GENOMIC DNA]</scope>
    <source>
        <strain evidence="3 4">RBP-1</strain>
    </source>
</reference>
<dbReference type="AlphaFoldDB" id="A0A7X6DEB9"/>
<dbReference type="GO" id="GO:0016740">
    <property type="term" value="F:transferase activity"/>
    <property type="evidence" value="ECO:0007669"/>
    <property type="project" value="UniProtKB-KW"/>
</dbReference>
<name>A0A7X6DEB9_9BURK</name>
<dbReference type="InterPro" id="IPR054416">
    <property type="entry name" value="GST_UstS-like_C"/>
</dbReference>
<feature type="domain" description="GST N-terminal" evidence="1">
    <location>
        <begin position="7"/>
        <end position="82"/>
    </location>
</feature>
<evidence type="ECO:0000313" key="4">
    <source>
        <dbReference type="Proteomes" id="UP000521868"/>
    </source>
</evidence>
<dbReference type="Pfam" id="PF13417">
    <property type="entry name" value="GST_N_3"/>
    <property type="match status" value="1"/>
</dbReference>
<dbReference type="PROSITE" id="PS50405">
    <property type="entry name" value="GST_CTER"/>
    <property type="match status" value="1"/>
</dbReference>
<proteinExistence type="predicted"/>
<dbReference type="InterPro" id="IPR010987">
    <property type="entry name" value="Glutathione-S-Trfase_C-like"/>
</dbReference>
<comment type="caution">
    <text evidence="3">The sequence shown here is derived from an EMBL/GenBank/DDBJ whole genome shotgun (WGS) entry which is preliminary data.</text>
</comment>
<organism evidence="3 4">
    <name type="scientific">Ramlibacter lithotrophicus</name>
    <dbReference type="NCBI Taxonomy" id="2606681"/>
    <lineage>
        <taxon>Bacteria</taxon>
        <taxon>Pseudomonadati</taxon>
        <taxon>Pseudomonadota</taxon>
        <taxon>Betaproteobacteria</taxon>
        <taxon>Burkholderiales</taxon>
        <taxon>Comamonadaceae</taxon>
        <taxon>Ramlibacter</taxon>
    </lineage>
</organism>
<dbReference type="PANTHER" id="PTHR44051:SF8">
    <property type="entry name" value="GLUTATHIONE S-TRANSFERASE GSTA"/>
    <property type="match status" value="1"/>
</dbReference>
<evidence type="ECO:0000259" key="2">
    <source>
        <dbReference type="PROSITE" id="PS50405"/>
    </source>
</evidence>
<sequence>MGLVLFELRAAGGRAFSPYCWRARMALAHKELTPELRPARFTDIPRIGHGAKSLPVLLDGPIAILDSWDIALYLEERYPQAPSLFGGAAGRQFARFVHHWATTQLHPPIVRIGVADIWERLDAADQPYFRETREQRLGAPLESFRAQQPALLAQLGAALAPMRAMLVERPFLGGDQPSYADYVVFGAFQWSRVICPVPLLAADDAVQQWFERCLDLHGGLGRRAPAGG</sequence>
<feature type="domain" description="GST C-terminal" evidence="2">
    <location>
        <begin position="87"/>
        <end position="228"/>
    </location>
</feature>
<keyword evidence="4" id="KW-1185">Reference proteome</keyword>
<dbReference type="InterPro" id="IPR036282">
    <property type="entry name" value="Glutathione-S-Trfase_C_sf"/>
</dbReference>
<dbReference type="Proteomes" id="UP000521868">
    <property type="component" value="Unassembled WGS sequence"/>
</dbReference>
<accession>A0A7X6DEB9</accession>
<dbReference type="InterPro" id="IPR036249">
    <property type="entry name" value="Thioredoxin-like_sf"/>
</dbReference>
<keyword evidence="3" id="KW-0808">Transferase</keyword>
<dbReference type="PANTHER" id="PTHR44051">
    <property type="entry name" value="GLUTATHIONE S-TRANSFERASE-RELATED"/>
    <property type="match status" value="1"/>
</dbReference>
<dbReference type="EMBL" id="VTOX01000002">
    <property type="protein sequence ID" value="NKE65615.1"/>
    <property type="molecule type" value="Genomic_DNA"/>
</dbReference>
<dbReference type="Pfam" id="PF22041">
    <property type="entry name" value="GST_C_7"/>
    <property type="match status" value="1"/>
</dbReference>
<dbReference type="SUPFAM" id="SSF52833">
    <property type="entry name" value="Thioredoxin-like"/>
    <property type="match status" value="1"/>
</dbReference>
<dbReference type="PROSITE" id="PS50404">
    <property type="entry name" value="GST_NTER"/>
    <property type="match status" value="1"/>
</dbReference>